<evidence type="ECO:0000256" key="1">
    <source>
        <dbReference type="ARBA" id="ARBA00022884"/>
    </source>
</evidence>
<feature type="domain" description="RRM" evidence="4">
    <location>
        <begin position="78"/>
        <end position="155"/>
    </location>
</feature>
<keyword evidence="1 2" id="KW-0694">RNA-binding</keyword>
<dbReference type="InterPro" id="IPR050502">
    <property type="entry name" value="Euk_RNA-bind_prot"/>
</dbReference>
<dbReference type="Gene3D" id="3.30.70.330">
    <property type="match status" value="2"/>
</dbReference>
<dbReference type="InterPro" id="IPR035979">
    <property type="entry name" value="RBD_domain_sf"/>
</dbReference>
<dbReference type="PANTHER" id="PTHR48025:SF6">
    <property type="entry name" value="RRM DOMAIN-CONTAINING PROTEIN"/>
    <property type="match status" value="1"/>
</dbReference>
<gene>
    <name evidence="5" type="ORF">PIB30_016458</name>
</gene>
<proteinExistence type="predicted"/>
<protein>
    <recommendedName>
        <fullName evidence="4">RRM domain-containing protein</fullName>
    </recommendedName>
</protein>
<dbReference type="PROSITE" id="PS50102">
    <property type="entry name" value="RRM"/>
    <property type="match status" value="2"/>
</dbReference>
<dbReference type="PANTHER" id="PTHR48025">
    <property type="entry name" value="OS02G0815200 PROTEIN"/>
    <property type="match status" value="1"/>
</dbReference>
<dbReference type="SMART" id="SM00360">
    <property type="entry name" value="RRM"/>
    <property type="match status" value="2"/>
</dbReference>
<evidence type="ECO:0000256" key="2">
    <source>
        <dbReference type="PROSITE-ProRule" id="PRU00176"/>
    </source>
</evidence>
<evidence type="ECO:0000313" key="6">
    <source>
        <dbReference type="Proteomes" id="UP001341840"/>
    </source>
</evidence>
<dbReference type="InterPro" id="IPR000504">
    <property type="entry name" value="RRM_dom"/>
</dbReference>
<dbReference type="SUPFAM" id="SSF54928">
    <property type="entry name" value="RNA-binding domain, RBD"/>
    <property type="match status" value="2"/>
</dbReference>
<organism evidence="5 6">
    <name type="scientific">Stylosanthes scabra</name>
    <dbReference type="NCBI Taxonomy" id="79078"/>
    <lineage>
        <taxon>Eukaryota</taxon>
        <taxon>Viridiplantae</taxon>
        <taxon>Streptophyta</taxon>
        <taxon>Embryophyta</taxon>
        <taxon>Tracheophyta</taxon>
        <taxon>Spermatophyta</taxon>
        <taxon>Magnoliopsida</taxon>
        <taxon>eudicotyledons</taxon>
        <taxon>Gunneridae</taxon>
        <taxon>Pentapetalae</taxon>
        <taxon>rosids</taxon>
        <taxon>fabids</taxon>
        <taxon>Fabales</taxon>
        <taxon>Fabaceae</taxon>
        <taxon>Papilionoideae</taxon>
        <taxon>50 kb inversion clade</taxon>
        <taxon>dalbergioids sensu lato</taxon>
        <taxon>Dalbergieae</taxon>
        <taxon>Pterocarpus clade</taxon>
        <taxon>Stylosanthes</taxon>
    </lineage>
</organism>
<dbReference type="EMBL" id="JASCZI010211495">
    <property type="protein sequence ID" value="MED6193156.1"/>
    <property type="molecule type" value="Genomic_DNA"/>
</dbReference>
<feature type="compositionally biased region" description="Basic and acidic residues" evidence="3">
    <location>
        <begin position="251"/>
        <end position="263"/>
    </location>
</feature>
<dbReference type="CDD" id="cd00590">
    <property type="entry name" value="RRM_SF"/>
    <property type="match status" value="1"/>
</dbReference>
<reference evidence="5 6" key="1">
    <citation type="journal article" date="2023" name="Plants (Basel)">
        <title>Bridging the Gap: Combining Genomics and Transcriptomics Approaches to Understand Stylosanthes scabra, an Orphan Legume from the Brazilian Caatinga.</title>
        <authorList>
            <person name="Ferreira-Neto J.R.C."/>
            <person name="da Silva M.D."/>
            <person name="Binneck E."/>
            <person name="de Melo N.F."/>
            <person name="da Silva R.H."/>
            <person name="de Melo A.L.T.M."/>
            <person name="Pandolfi V."/>
            <person name="Bustamante F.O."/>
            <person name="Brasileiro-Vidal A.C."/>
            <person name="Benko-Iseppon A.M."/>
        </authorList>
    </citation>
    <scope>NUCLEOTIDE SEQUENCE [LARGE SCALE GENOMIC DNA]</scope>
    <source>
        <tissue evidence="5">Leaves</tissue>
    </source>
</reference>
<feature type="domain" description="RRM" evidence="4">
    <location>
        <begin position="176"/>
        <end position="255"/>
    </location>
</feature>
<sequence>MAATSLDSALSILASHSHPFTRLSPKPPDSIKLHTSLSPLSFSSSFSFNASTPKPFSTLCSTLQQPQPQQEQPTNAKKKLFIFNLPWSMSVADIKHLFSQCGTVTDVEIIKNKEGRGRRFAFVTMASGEQALAVLNKFNSYQISGREIRIELAKRFKKPPPPTPPSPTPPPGETRHVVYVANLAWKVRSPQLRQFFTDNFKTPVSAKVVFDSPAGRSAGYGFVSFLTKEDAEAAVSALDGKELMERPIRLKLSEKKVKAAPTEKDEDQAPQLDHEKLEEAATEKEDETHDSDAQLQQS</sequence>
<evidence type="ECO:0000259" key="4">
    <source>
        <dbReference type="PROSITE" id="PS50102"/>
    </source>
</evidence>
<name>A0ABU6X4W0_9FABA</name>
<dbReference type="InterPro" id="IPR012677">
    <property type="entry name" value="Nucleotide-bd_a/b_plait_sf"/>
</dbReference>
<dbReference type="Proteomes" id="UP001341840">
    <property type="component" value="Unassembled WGS sequence"/>
</dbReference>
<evidence type="ECO:0000256" key="3">
    <source>
        <dbReference type="SAM" id="MobiDB-lite"/>
    </source>
</evidence>
<keyword evidence="6" id="KW-1185">Reference proteome</keyword>
<feature type="compositionally biased region" description="Basic and acidic residues" evidence="3">
    <location>
        <begin position="272"/>
        <end position="292"/>
    </location>
</feature>
<comment type="caution">
    <text evidence="5">The sequence shown here is derived from an EMBL/GenBank/DDBJ whole genome shotgun (WGS) entry which is preliminary data.</text>
</comment>
<accession>A0ABU6X4W0</accession>
<feature type="region of interest" description="Disordered" evidence="3">
    <location>
        <begin position="251"/>
        <end position="298"/>
    </location>
</feature>
<dbReference type="Pfam" id="PF00076">
    <property type="entry name" value="RRM_1"/>
    <property type="match status" value="2"/>
</dbReference>
<evidence type="ECO:0000313" key="5">
    <source>
        <dbReference type="EMBL" id="MED6193156.1"/>
    </source>
</evidence>